<protein>
    <submittedName>
        <fullName evidence="2">Uncharacterized protein</fullName>
    </submittedName>
</protein>
<dbReference type="Proteomes" id="UP001498398">
    <property type="component" value="Unassembled WGS sequence"/>
</dbReference>
<feature type="region of interest" description="Disordered" evidence="1">
    <location>
        <begin position="533"/>
        <end position="560"/>
    </location>
</feature>
<accession>A0ABR1K1M1</accession>
<gene>
    <name evidence="2" type="ORF">VKT23_003462</name>
</gene>
<name>A0ABR1K1M1_9AGAR</name>
<organism evidence="2 3">
    <name type="scientific">Marasmiellus scandens</name>
    <dbReference type="NCBI Taxonomy" id="2682957"/>
    <lineage>
        <taxon>Eukaryota</taxon>
        <taxon>Fungi</taxon>
        <taxon>Dikarya</taxon>
        <taxon>Basidiomycota</taxon>
        <taxon>Agaricomycotina</taxon>
        <taxon>Agaricomycetes</taxon>
        <taxon>Agaricomycetidae</taxon>
        <taxon>Agaricales</taxon>
        <taxon>Marasmiineae</taxon>
        <taxon>Omphalotaceae</taxon>
        <taxon>Marasmiellus</taxon>
    </lineage>
</organism>
<reference evidence="2 3" key="1">
    <citation type="submission" date="2024-01" db="EMBL/GenBank/DDBJ databases">
        <title>A draft genome for the cacao thread blight pathogen Marasmiellus scandens.</title>
        <authorList>
            <person name="Baruah I.K."/>
            <person name="Leung J."/>
            <person name="Bukari Y."/>
            <person name="Amoako-Attah I."/>
            <person name="Meinhardt L.W."/>
            <person name="Bailey B.A."/>
            <person name="Cohen S.P."/>
        </authorList>
    </citation>
    <scope>NUCLEOTIDE SEQUENCE [LARGE SCALE GENOMIC DNA]</scope>
    <source>
        <strain evidence="2 3">GH-19</strain>
    </source>
</reference>
<evidence type="ECO:0000313" key="3">
    <source>
        <dbReference type="Proteomes" id="UP001498398"/>
    </source>
</evidence>
<proteinExistence type="predicted"/>
<dbReference type="EMBL" id="JBANRG010000003">
    <property type="protein sequence ID" value="KAK7468963.1"/>
    <property type="molecule type" value="Genomic_DNA"/>
</dbReference>
<keyword evidence="3" id="KW-1185">Reference proteome</keyword>
<comment type="caution">
    <text evidence="2">The sequence shown here is derived from an EMBL/GenBank/DDBJ whole genome shotgun (WGS) entry which is preliminary data.</text>
</comment>
<feature type="compositionally biased region" description="Low complexity" evidence="1">
    <location>
        <begin position="547"/>
        <end position="560"/>
    </location>
</feature>
<sequence length="656" mass="73968">MSQLRRPSSVDDLAIPTISQYRAPSIREATVTNEFAPAGRDFTQVGEDSSFTFGAGFLNTSPHSLVTQPGISGNPGSVPSHLYFNQGPPTAHTSALYSTARTPICSVSASDYLAVQPDLPFDQGPPTIPTFAPGTPAYPVSRYLAPNLPFNQQPPPVPASALYHAETIHPVSTSNRVLVQDLGEEFSPSQFARLDDPFMEWMTQSEIVFHTMDEVLENPTEGELHWSSRIKRAWNELDVRCDARELHIRLQTFTSMKPVVRFCKDLEQSAETEVSRPNDYRIPDLEGHDIVVICQTYYDFRKIADNHHLSNEEDLSFRFRSLVETVWSVRENHYHYETNLPLYLVALRKAILKRPSNICYPDGTVFMTVDLPSEIASNKLATWCSKFSLSTSLRYPAFFYEGKPKVLGEGQNQMVMDLTAAAAVNAILGINEPVFGAMQTGFSIRVFCCCATRKNDGILHYDIALCKTFFSLEPFNYLQIVSFLCKHRDWWEQNVLIPFKQKMQVRDAQQELVADMQLYRPWRAVDYSSRHQIPEGIDTPNPPRAASTGSSSSRTRSWSSKNRFNPLARLPRQLGTQPSFINNTYSQTHQHFYLYGAQNDSLVLDIRFHGALTEEALAIHTQQHGHFSSAAMIRLYLNSQPACPSEPGMATPALFY</sequence>
<evidence type="ECO:0000256" key="1">
    <source>
        <dbReference type="SAM" id="MobiDB-lite"/>
    </source>
</evidence>
<evidence type="ECO:0000313" key="2">
    <source>
        <dbReference type="EMBL" id="KAK7468963.1"/>
    </source>
</evidence>